<reference evidence="1" key="1">
    <citation type="submission" date="2013-12" db="EMBL/GenBank/DDBJ databases">
        <title>The Genome Sequence of Aphanomyces astaci APO3.</title>
        <authorList>
            <consortium name="The Broad Institute Genomics Platform"/>
            <person name="Russ C."/>
            <person name="Tyler B."/>
            <person name="van West P."/>
            <person name="Dieguez-Uribeondo J."/>
            <person name="Young S.K."/>
            <person name="Zeng Q."/>
            <person name="Gargeya S."/>
            <person name="Fitzgerald M."/>
            <person name="Abouelleil A."/>
            <person name="Alvarado L."/>
            <person name="Chapman S.B."/>
            <person name="Gainer-Dewar J."/>
            <person name="Goldberg J."/>
            <person name="Griggs A."/>
            <person name="Gujja S."/>
            <person name="Hansen M."/>
            <person name="Howarth C."/>
            <person name="Imamovic A."/>
            <person name="Ireland A."/>
            <person name="Larimer J."/>
            <person name="McCowan C."/>
            <person name="Murphy C."/>
            <person name="Pearson M."/>
            <person name="Poon T.W."/>
            <person name="Priest M."/>
            <person name="Roberts A."/>
            <person name="Saif S."/>
            <person name="Shea T."/>
            <person name="Sykes S."/>
            <person name="Wortman J."/>
            <person name="Nusbaum C."/>
            <person name="Birren B."/>
        </authorList>
    </citation>
    <scope>NUCLEOTIDE SEQUENCE [LARGE SCALE GENOMIC DNA]</scope>
    <source>
        <strain evidence="1">APO3</strain>
    </source>
</reference>
<sequence>MRLFNAGHIFSIGFNIGENLRGWRRVVAGHRPEADNAVVGIALFRVYRDTFSSGRKLYVDDLLSNAHRFYFREGLTIAGFDFVAPTASD</sequence>
<organism evidence="1">
    <name type="scientific">Aphanomyces astaci</name>
    <name type="common">Crayfish plague agent</name>
    <dbReference type="NCBI Taxonomy" id="112090"/>
    <lineage>
        <taxon>Eukaryota</taxon>
        <taxon>Sar</taxon>
        <taxon>Stramenopiles</taxon>
        <taxon>Oomycota</taxon>
        <taxon>Saprolegniomycetes</taxon>
        <taxon>Saprolegniales</taxon>
        <taxon>Verrucalvaceae</taxon>
        <taxon>Aphanomyces</taxon>
    </lineage>
</organism>
<dbReference type="EMBL" id="KI913164">
    <property type="protein sequence ID" value="ETV70718.1"/>
    <property type="molecule type" value="Genomic_DNA"/>
</dbReference>
<evidence type="ECO:0000313" key="1">
    <source>
        <dbReference type="EMBL" id="ETV70718.1"/>
    </source>
</evidence>
<dbReference type="GeneID" id="20815811"/>
<protein>
    <submittedName>
        <fullName evidence="1">Uncharacterized protein</fullName>
    </submittedName>
</protein>
<dbReference type="RefSeq" id="XP_009839782.1">
    <property type="nucleotide sequence ID" value="XM_009841480.1"/>
</dbReference>
<proteinExistence type="predicted"/>
<dbReference type="OrthoDB" id="7305308at2759"/>
<accession>W4FVP8</accession>
<dbReference type="VEuPathDB" id="FungiDB:H257_13815"/>
<gene>
    <name evidence="1" type="ORF">H257_13815</name>
</gene>
<dbReference type="AlphaFoldDB" id="W4FVP8"/>
<name>W4FVP8_APHAT</name>